<dbReference type="Proteomes" id="UP000274139">
    <property type="component" value="Unassembled WGS sequence"/>
</dbReference>
<sequence length="162" mass="19168">MEELSRKLSEIDALETWKDHVQGFSRHEVAEVYERAQPLWVHRMIYENKLYLHPDVIEQLERQDCIPNDLHKRMIWASLIASDESPNSKRRMYKIKDGLIRKYGQDWWEDVYSRLKHVYAAKERIKKIHSGSAVSAFIANTFIGSEAANDERIKALRMIPRS</sequence>
<protein>
    <submittedName>
        <fullName evidence="1">Uncharacterized protein</fullName>
    </submittedName>
</protein>
<keyword evidence="2" id="KW-1185">Reference proteome</keyword>
<organism evidence="1 2">
    <name type="scientific">Aquitalea palustris</name>
    <dbReference type="NCBI Taxonomy" id="2480983"/>
    <lineage>
        <taxon>Bacteria</taxon>
        <taxon>Pseudomonadati</taxon>
        <taxon>Pseudomonadota</taxon>
        <taxon>Betaproteobacteria</taxon>
        <taxon>Neisseriales</taxon>
        <taxon>Chromobacteriaceae</taxon>
        <taxon>Aquitalea</taxon>
    </lineage>
</organism>
<proteinExistence type="predicted"/>
<comment type="caution">
    <text evidence="1">The sequence shown here is derived from an EMBL/GenBank/DDBJ whole genome shotgun (WGS) entry which is preliminary data.</text>
</comment>
<reference evidence="1 2" key="1">
    <citation type="submission" date="2018-10" db="EMBL/GenBank/DDBJ databases">
        <title>Draft genome sequence of Aquitalea MWU14-2217 isolated from a wild cranberry bog in Provincetown, Massachusetts.</title>
        <authorList>
            <person name="Ebadzadsahrai G."/>
            <person name="Soby S."/>
        </authorList>
    </citation>
    <scope>NUCLEOTIDE SEQUENCE [LARGE SCALE GENOMIC DNA]</scope>
    <source>
        <strain evidence="1 2">MWU14-2217</strain>
    </source>
</reference>
<evidence type="ECO:0000313" key="1">
    <source>
        <dbReference type="EMBL" id="RMD01269.1"/>
    </source>
</evidence>
<dbReference type="AlphaFoldDB" id="A0A454JMI7"/>
<dbReference type="RefSeq" id="WP_103523296.1">
    <property type="nucleotide sequence ID" value="NZ_JAIZDC010000002.1"/>
</dbReference>
<gene>
    <name evidence="1" type="ORF">EAY64_02925</name>
</gene>
<dbReference type="EMBL" id="RFAR01000008">
    <property type="protein sequence ID" value="RMD01269.1"/>
    <property type="molecule type" value="Genomic_DNA"/>
</dbReference>
<evidence type="ECO:0000313" key="2">
    <source>
        <dbReference type="Proteomes" id="UP000274139"/>
    </source>
</evidence>
<name>A0A454JMI7_9NEIS</name>
<dbReference type="OrthoDB" id="9181701at2"/>
<accession>A0A454JMI7</accession>